<dbReference type="Gene3D" id="3.30.428.10">
    <property type="entry name" value="HIT-like"/>
    <property type="match status" value="1"/>
</dbReference>
<comment type="caution">
    <text evidence="1">The sequence shown here is derived from an EMBL/GenBank/DDBJ whole genome shotgun (WGS) entry which is preliminary data.</text>
</comment>
<protein>
    <submittedName>
        <fullName evidence="1">Diadenosine tetraphosphate (Ap4A) HIT family hydrolase</fullName>
    </submittedName>
</protein>
<dbReference type="GO" id="GO:0016787">
    <property type="term" value="F:hydrolase activity"/>
    <property type="evidence" value="ECO:0007669"/>
    <property type="project" value="UniProtKB-KW"/>
</dbReference>
<dbReference type="SUPFAM" id="SSF54197">
    <property type="entry name" value="HIT-like"/>
    <property type="match status" value="1"/>
</dbReference>
<sequence>MAEISADSAPIDYSKDPIGAARQGTNPAVIGRMRTGWAVIGSTQHLPGYCVLIHDGDADQLTELPRSDRVAFMRDMVILGEAVERACRAVDPGFLRINYEVLGNFWPHLHGHIHARYHWEPEHLRVGPVARYGSEREAPEHRLGPRHDSLRAAISTALQEILAEE</sequence>
<evidence type="ECO:0000313" key="2">
    <source>
        <dbReference type="Proteomes" id="UP000295087"/>
    </source>
</evidence>
<dbReference type="RefSeq" id="WP_067487540.1">
    <property type="nucleotide sequence ID" value="NZ_SNXK01000007.1"/>
</dbReference>
<name>A0A4R6P7I6_NOCIG</name>
<keyword evidence="1" id="KW-0378">Hydrolase</keyword>
<accession>A0A4R6P7I6</accession>
<dbReference type="Proteomes" id="UP000295087">
    <property type="component" value="Unassembled WGS sequence"/>
</dbReference>
<dbReference type="AlphaFoldDB" id="A0A4R6P7I6"/>
<dbReference type="InterPro" id="IPR036265">
    <property type="entry name" value="HIT-like_sf"/>
</dbReference>
<dbReference type="EMBL" id="SNXK01000007">
    <property type="protein sequence ID" value="TDP32009.1"/>
    <property type="molecule type" value="Genomic_DNA"/>
</dbReference>
<organism evidence="1 2">
    <name type="scientific">Nocardia ignorata</name>
    <dbReference type="NCBI Taxonomy" id="145285"/>
    <lineage>
        <taxon>Bacteria</taxon>
        <taxon>Bacillati</taxon>
        <taxon>Actinomycetota</taxon>
        <taxon>Actinomycetes</taxon>
        <taxon>Mycobacteriales</taxon>
        <taxon>Nocardiaceae</taxon>
        <taxon>Nocardia</taxon>
    </lineage>
</organism>
<keyword evidence="2" id="KW-1185">Reference proteome</keyword>
<proteinExistence type="predicted"/>
<gene>
    <name evidence="1" type="ORF">DFR75_107234</name>
</gene>
<reference evidence="1 2" key="1">
    <citation type="submission" date="2019-03" db="EMBL/GenBank/DDBJ databases">
        <title>Genomic Encyclopedia of Type Strains, Phase IV (KMG-IV): sequencing the most valuable type-strain genomes for metagenomic binning, comparative biology and taxonomic classification.</title>
        <authorList>
            <person name="Goeker M."/>
        </authorList>
    </citation>
    <scope>NUCLEOTIDE SEQUENCE [LARGE SCALE GENOMIC DNA]</scope>
    <source>
        <strain evidence="1 2">DSM 44496</strain>
    </source>
</reference>
<evidence type="ECO:0000313" key="1">
    <source>
        <dbReference type="EMBL" id="TDP32009.1"/>
    </source>
</evidence>